<gene>
    <name evidence="1" type="ORF">CALCODRAFT_497284</name>
</gene>
<organism evidence="1 2">
    <name type="scientific">Calocera cornea HHB12733</name>
    <dbReference type="NCBI Taxonomy" id="1353952"/>
    <lineage>
        <taxon>Eukaryota</taxon>
        <taxon>Fungi</taxon>
        <taxon>Dikarya</taxon>
        <taxon>Basidiomycota</taxon>
        <taxon>Agaricomycotina</taxon>
        <taxon>Dacrymycetes</taxon>
        <taxon>Dacrymycetales</taxon>
        <taxon>Dacrymycetaceae</taxon>
        <taxon>Calocera</taxon>
    </lineage>
</organism>
<protein>
    <submittedName>
        <fullName evidence="1">Uncharacterized protein</fullName>
    </submittedName>
</protein>
<name>A0A165FBP3_9BASI</name>
<keyword evidence="2" id="KW-1185">Reference proteome</keyword>
<evidence type="ECO:0000313" key="2">
    <source>
        <dbReference type="Proteomes" id="UP000076842"/>
    </source>
</evidence>
<dbReference type="AlphaFoldDB" id="A0A165FBP3"/>
<accession>A0A165FBP3</accession>
<proteinExistence type="predicted"/>
<dbReference type="InParanoid" id="A0A165FBP3"/>
<dbReference type="EMBL" id="KV423976">
    <property type="protein sequence ID" value="KZT56515.1"/>
    <property type="molecule type" value="Genomic_DNA"/>
</dbReference>
<dbReference type="Proteomes" id="UP000076842">
    <property type="component" value="Unassembled WGS sequence"/>
</dbReference>
<evidence type="ECO:0000313" key="1">
    <source>
        <dbReference type="EMBL" id="KZT56515.1"/>
    </source>
</evidence>
<reference evidence="1 2" key="1">
    <citation type="journal article" date="2016" name="Mol. Biol. Evol.">
        <title>Comparative Genomics of Early-Diverging Mushroom-Forming Fungi Provides Insights into the Origins of Lignocellulose Decay Capabilities.</title>
        <authorList>
            <person name="Nagy L.G."/>
            <person name="Riley R."/>
            <person name="Tritt A."/>
            <person name="Adam C."/>
            <person name="Daum C."/>
            <person name="Floudas D."/>
            <person name="Sun H."/>
            <person name="Yadav J.S."/>
            <person name="Pangilinan J."/>
            <person name="Larsson K.H."/>
            <person name="Matsuura K."/>
            <person name="Barry K."/>
            <person name="Labutti K."/>
            <person name="Kuo R."/>
            <person name="Ohm R.A."/>
            <person name="Bhattacharya S.S."/>
            <person name="Shirouzu T."/>
            <person name="Yoshinaga Y."/>
            <person name="Martin F.M."/>
            <person name="Grigoriev I.V."/>
            <person name="Hibbett D.S."/>
        </authorList>
    </citation>
    <scope>NUCLEOTIDE SEQUENCE [LARGE SCALE GENOMIC DNA]</scope>
    <source>
        <strain evidence="1 2">HHB12733</strain>
    </source>
</reference>
<sequence>MFLRGERRAEQRHPGSVGLCAPVLNPCKTEANAYNGAEGGRDLLPLGYLPPLRILLP</sequence>